<dbReference type="InterPro" id="IPR020843">
    <property type="entry name" value="ER"/>
</dbReference>
<dbReference type="PROSITE" id="PS00059">
    <property type="entry name" value="ADH_ZINC"/>
    <property type="match status" value="1"/>
</dbReference>
<evidence type="ECO:0000313" key="7">
    <source>
        <dbReference type="Proteomes" id="UP000070366"/>
    </source>
</evidence>
<keyword evidence="3" id="KW-0560">Oxidoreductase</keyword>
<evidence type="ECO:0000256" key="3">
    <source>
        <dbReference type="ARBA" id="ARBA00023002"/>
    </source>
</evidence>
<dbReference type="InterPro" id="IPR002328">
    <property type="entry name" value="ADH_Zn_CS"/>
</dbReference>
<keyword evidence="2 4" id="KW-0862">Zinc</keyword>
<dbReference type="Gene3D" id="3.40.50.720">
    <property type="entry name" value="NAD(P)-binding Rossmann-like Domain"/>
    <property type="match status" value="1"/>
</dbReference>
<dbReference type="Gene3D" id="3.90.180.10">
    <property type="entry name" value="Medium-chain alcohol dehydrogenases, catalytic domain"/>
    <property type="match status" value="1"/>
</dbReference>
<protein>
    <submittedName>
        <fullName evidence="6">Putative chlorophyll synthesis pathway protein BchC</fullName>
    </submittedName>
</protein>
<dbReference type="EMBL" id="LSZW01000047">
    <property type="protein sequence ID" value="KXK66296.1"/>
    <property type="molecule type" value="Genomic_DNA"/>
</dbReference>
<dbReference type="InterPro" id="IPR013149">
    <property type="entry name" value="ADH-like_C"/>
</dbReference>
<dbReference type="GO" id="GO:0008270">
    <property type="term" value="F:zinc ion binding"/>
    <property type="evidence" value="ECO:0007669"/>
    <property type="project" value="InterPro"/>
</dbReference>
<proteinExistence type="inferred from homology"/>
<name>A0A136Q6V9_9FIRM</name>
<dbReference type="AlphaFoldDB" id="A0A136Q6V9"/>
<dbReference type="PANTHER" id="PTHR43401:SF2">
    <property type="entry name" value="L-THREONINE 3-DEHYDROGENASE"/>
    <property type="match status" value="1"/>
</dbReference>
<dbReference type="Pfam" id="PF08240">
    <property type="entry name" value="ADH_N"/>
    <property type="match status" value="1"/>
</dbReference>
<gene>
    <name evidence="6" type="ORF">HMPREF3293_01033</name>
</gene>
<dbReference type="InterPro" id="IPR050129">
    <property type="entry name" value="Zn_alcohol_dh"/>
</dbReference>
<dbReference type="PANTHER" id="PTHR43401">
    <property type="entry name" value="L-THREONINE 3-DEHYDROGENASE"/>
    <property type="match status" value="1"/>
</dbReference>
<keyword evidence="1 4" id="KW-0479">Metal-binding</keyword>
<dbReference type="SMART" id="SM00829">
    <property type="entry name" value="PKS_ER"/>
    <property type="match status" value="1"/>
</dbReference>
<dbReference type="Proteomes" id="UP000070366">
    <property type="component" value="Unassembled WGS sequence"/>
</dbReference>
<comment type="caution">
    <text evidence="6">The sequence shown here is derived from an EMBL/GenBank/DDBJ whole genome shotgun (WGS) entry which is preliminary data.</text>
</comment>
<evidence type="ECO:0000256" key="1">
    <source>
        <dbReference type="ARBA" id="ARBA00022723"/>
    </source>
</evidence>
<evidence type="ECO:0000256" key="2">
    <source>
        <dbReference type="ARBA" id="ARBA00022833"/>
    </source>
</evidence>
<sequence length="351" mass="38296">MKRSEKYMRCEMKAAVFTGKHQLEIREMPCVEPKEDEVLIRVRFCGVCGTDVHIYEGDKGSAEVDGETILGHELSGEVVRTGKSVTRIRTGDRVAADPNDYCGTCYYCTNGMKHLCNRMVGLGTAADGGFAQYLTVPERLVYKIPDSVSYEQAAMIEPISCCLHGIDLTDIRPGNTVMVVGAGNIGMIMIQLAKSAGAARVIAVDPVEVRLARAKEYGAEIVINPTKDDTEEVLGKNNVECVDRVIDCAGRVSTAEYAVRYAGKGAVVMLFGLTGPDDVAGIKPFELFKKELTVKASFVNPDTFARSIFLLEKGIVDVDKIITDIVPLEDIGMVFDTKLYSKNGKVLINCE</sequence>
<keyword evidence="7" id="KW-1185">Reference proteome</keyword>
<comment type="cofactor">
    <cofactor evidence="4">
        <name>Zn(2+)</name>
        <dbReference type="ChEBI" id="CHEBI:29105"/>
    </cofactor>
</comment>
<dbReference type="Pfam" id="PF00107">
    <property type="entry name" value="ADH_zinc_N"/>
    <property type="match status" value="1"/>
</dbReference>
<comment type="similarity">
    <text evidence="4">Belongs to the zinc-containing alcohol dehydrogenase family.</text>
</comment>
<organism evidence="6 7">
    <name type="scientific">Christensenella minuta</name>
    <dbReference type="NCBI Taxonomy" id="626937"/>
    <lineage>
        <taxon>Bacteria</taxon>
        <taxon>Bacillati</taxon>
        <taxon>Bacillota</taxon>
        <taxon>Clostridia</taxon>
        <taxon>Christensenellales</taxon>
        <taxon>Christensenellaceae</taxon>
        <taxon>Christensenella</taxon>
    </lineage>
</organism>
<evidence type="ECO:0000256" key="4">
    <source>
        <dbReference type="RuleBase" id="RU361277"/>
    </source>
</evidence>
<dbReference type="InterPro" id="IPR013154">
    <property type="entry name" value="ADH-like_N"/>
</dbReference>
<dbReference type="GO" id="GO:0016491">
    <property type="term" value="F:oxidoreductase activity"/>
    <property type="evidence" value="ECO:0007669"/>
    <property type="project" value="UniProtKB-KW"/>
</dbReference>
<evidence type="ECO:0000313" key="6">
    <source>
        <dbReference type="EMBL" id="KXK66296.1"/>
    </source>
</evidence>
<dbReference type="STRING" id="626937.HMPREF3293_01033"/>
<dbReference type="PATRIC" id="fig|626937.4.peg.1021"/>
<accession>A0A136Q6V9</accession>
<dbReference type="SUPFAM" id="SSF51735">
    <property type="entry name" value="NAD(P)-binding Rossmann-fold domains"/>
    <property type="match status" value="1"/>
</dbReference>
<dbReference type="InterPro" id="IPR011032">
    <property type="entry name" value="GroES-like_sf"/>
</dbReference>
<reference evidence="6 7" key="1">
    <citation type="submission" date="2016-02" db="EMBL/GenBank/DDBJ databases">
        <authorList>
            <person name="Wen L."/>
            <person name="He K."/>
            <person name="Yang H."/>
        </authorList>
    </citation>
    <scope>NUCLEOTIDE SEQUENCE [LARGE SCALE GENOMIC DNA]</scope>
    <source>
        <strain evidence="6 7">DSM 22607</strain>
    </source>
</reference>
<dbReference type="CDD" id="cd08234">
    <property type="entry name" value="threonine_DH_like"/>
    <property type="match status" value="1"/>
</dbReference>
<dbReference type="InterPro" id="IPR036291">
    <property type="entry name" value="NAD(P)-bd_dom_sf"/>
</dbReference>
<feature type="domain" description="Enoyl reductase (ER)" evidence="5">
    <location>
        <begin position="19"/>
        <end position="348"/>
    </location>
</feature>
<evidence type="ECO:0000259" key="5">
    <source>
        <dbReference type="SMART" id="SM00829"/>
    </source>
</evidence>
<dbReference type="SUPFAM" id="SSF50129">
    <property type="entry name" value="GroES-like"/>
    <property type="match status" value="1"/>
</dbReference>